<dbReference type="GO" id="GO:0004165">
    <property type="term" value="F:delta(3)-delta(2)-enoyl-CoA isomerase activity"/>
    <property type="evidence" value="ECO:0007669"/>
    <property type="project" value="TreeGrafter"/>
</dbReference>
<dbReference type="KEGG" id="goq:ACH46_10750"/>
<proteinExistence type="predicted"/>
<dbReference type="GO" id="GO:0006635">
    <property type="term" value="P:fatty acid beta-oxidation"/>
    <property type="evidence" value="ECO:0007669"/>
    <property type="project" value="TreeGrafter"/>
</dbReference>
<dbReference type="EMBL" id="CP011853">
    <property type="protein sequence ID" value="ALG84889.1"/>
    <property type="molecule type" value="Genomic_DNA"/>
</dbReference>
<dbReference type="Proteomes" id="UP000063789">
    <property type="component" value="Chromosome"/>
</dbReference>
<dbReference type="InterPro" id="IPR001753">
    <property type="entry name" value="Enoyl-CoA_hydra/iso"/>
</dbReference>
<dbReference type="PANTHER" id="PTHR11941">
    <property type="entry name" value="ENOYL-COA HYDRATASE-RELATED"/>
    <property type="match status" value="1"/>
</dbReference>
<dbReference type="OrthoDB" id="3567227at2"/>
<dbReference type="InterPro" id="IPR029045">
    <property type="entry name" value="ClpP/crotonase-like_dom_sf"/>
</dbReference>
<dbReference type="Gene3D" id="3.90.226.10">
    <property type="entry name" value="2-enoyl-CoA Hydratase, Chain A, domain 1"/>
    <property type="match status" value="1"/>
</dbReference>
<dbReference type="PATRIC" id="fig|1136941.3.peg.2187"/>
<dbReference type="RefSeq" id="WP_062392888.1">
    <property type="nucleotide sequence ID" value="NZ_CP011853.1"/>
</dbReference>
<dbReference type="SUPFAM" id="SSF52096">
    <property type="entry name" value="ClpP/crotonase"/>
    <property type="match status" value="1"/>
</dbReference>
<organism evidence="1 2">
    <name type="scientific">Gordonia phthalatica</name>
    <dbReference type="NCBI Taxonomy" id="1136941"/>
    <lineage>
        <taxon>Bacteria</taxon>
        <taxon>Bacillati</taxon>
        <taxon>Actinomycetota</taxon>
        <taxon>Actinomycetes</taxon>
        <taxon>Mycobacteriales</taxon>
        <taxon>Gordoniaceae</taxon>
        <taxon>Gordonia</taxon>
    </lineage>
</organism>
<gene>
    <name evidence="1" type="ORF">ACH46_10750</name>
</gene>
<protein>
    <recommendedName>
        <fullName evidence="3">Enoyl-CoA hydratase</fullName>
    </recommendedName>
</protein>
<evidence type="ECO:0000313" key="1">
    <source>
        <dbReference type="EMBL" id="ALG84889.1"/>
    </source>
</evidence>
<reference evidence="2" key="1">
    <citation type="submission" date="2015-06" db="EMBL/GenBank/DDBJ databases">
        <title>Complete genome sequence and metabolic analysis of phthalate degradation pathway in Gordonia sp. QH-11.</title>
        <authorList>
            <person name="Jin D."/>
            <person name="Kong X."/>
            <person name="Bai Z."/>
        </authorList>
    </citation>
    <scope>NUCLEOTIDE SEQUENCE [LARGE SCALE GENOMIC DNA]</scope>
    <source>
        <strain evidence="2">QH-11</strain>
    </source>
</reference>
<dbReference type="Pfam" id="PF00378">
    <property type="entry name" value="ECH_1"/>
    <property type="match status" value="1"/>
</dbReference>
<evidence type="ECO:0000313" key="2">
    <source>
        <dbReference type="Proteomes" id="UP000063789"/>
    </source>
</evidence>
<dbReference type="AlphaFoldDB" id="A0A0N9NCT2"/>
<reference evidence="1 2" key="2">
    <citation type="journal article" date="2017" name="Int. J. Syst. Evol. Microbiol.">
        <title>Gordonia phthalatica sp. nov., a di-n-butyl phthalate-degrading bacterium isolated from activated sludge.</title>
        <authorList>
            <person name="Jin D."/>
            <person name="Kong X."/>
            <person name="Jia M."/>
            <person name="Yu X."/>
            <person name="Wang X."/>
            <person name="Zhuang X."/>
            <person name="Deng Y."/>
            <person name="Bai Z."/>
        </authorList>
    </citation>
    <scope>NUCLEOTIDE SEQUENCE [LARGE SCALE GENOMIC DNA]</scope>
    <source>
        <strain evidence="1 2">QH-11</strain>
    </source>
</reference>
<dbReference type="STRING" id="1136941.ACH46_10750"/>
<evidence type="ECO:0008006" key="3">
    <source>
        <dbReference type="Google" id="ProtNLM"/>
    </source>
</evidence>
<keyword evidence="2" id="KW-1185">Reference proteome</keyword>
<accession>A0A0N9NCT2</accession>
<name>A0A0N9NCT2_9ACTN</name>
<dbReference type="CDD" id="cd06558">
    <property type="entry name" value="crotonase-like"/>
    <property type="match status" value="1"/>
</dbReference>
<sequence length="224" mass="22976">MVNSTRDGVVTICDLGDGENPLDPDRVGALHDVLDELGAADGPGALVTTGTGRFYSTGLVPDLFLEPGYLDSVQRLLARLLVSSTPTVVAAPGHVCAGGLLLALAHDHRVMRADRGYACLPEALLGFPFLPGMSALVGARLAPPTAHAAMVTAHRYDGPAAVEAGIIDQLADADRVLEAAVAKATELAPMRGDNLAGIKAGLYRDVVALLAEPALSRVGGGASR</sequence>
<dbReference type="PANTHER" id="PTHR11941:SF75">
    <property type="entry name" value="ENOYL-COA HYDRATASE_ISOMERASE FAMILY PROTEIN"/>
    <property type="match status" value="1"/>
</dbReference>